<reference evidence="2" key="1">
    <citation type="journal article" date="2011" name="Genome Res.">
        <title>Phylogeny-wide analysis of social amoeba genomes highlights ancient origins for complex intercellular communication.</title>
        <authorList>
            <person name="Heidel A.J."/>
            <person name="Lawal H.M."/>
            <person name="Felder M."/>
            <person name="Schilde C."/>
            <person name="Helps N.R."/>
            <person name="Tunggal B."/>
            <person name="Rivero F."/>
            <person name="John U."/>
            <person name="Schleicher M."/>
            <person name="Eichinger L."/>
            <person name="Platzer M."/>
            <person name="Noegel A.A."/>
            <person name="Schaap P."/>
            <person name="Gloeckner G."/>
        </authorList>
    </citation>
    <scope>NUCLEOTIDE SEQUENCE [LARGE SCALE GENOMIC DNA]</scope>
    <source>
        <strain evidence="2">SH3</strain>
    </source>
</reference>
<evidence type="ECO:0000313" key="1">
    <source>
        <dbReference type="EMBL" id="EGG18142.1"/>
    </source>
</evidence>
<dbReference type="InterPro" id="IPR036770">
    <property type="entry name" value="Ankyrin_rpt-contain_sf"/>
</dbReference>
<dbReference type="Gene3D" id="1.25.40.20">
    <property type="entry name" value="Ankyrin repeat-containing domain"/>
    <property type="match status" value="2"/>
</dbReference>
<protein>
    <recommendedName>
        <fullName evidence="3">Ankyrin repeat-containing protein</fullName>
    </recommendedName>
</protein>
<dbReference type="SUPFAM" id="SSF48403">
    <property type="entry name" value="Ankyrin repeat"/>
    <property type="match status" value="1"/>
</dbReference>
<dbReference type="KEGG" id="dfa:DFA_06809"/>
<evidence type="ECO:0000313" key="2">
    <source>
        <dbReference type="Proteomes" id="UP000007797"/>
    </source>
</evidence>
<organism evidence="1 2">
    <name type="scientific">Cavenderia fasciculata</name>
    <name type="common">Slime mold</name>
    <name type="synonym">Dictyostelium fasciculatum</name>
    <dbReference type="NCBI Taxonomy" id="261658"/>
    <lineage>
        <taxon>Eukaryota</taxon>
        <taxon>Amoebozoa</taxon>
        <taxon>Evosea</taxon>
        <taxon>Eumycetozoa</taxon>
        <taxon>Dictyostelia</taxon>
        <taxon>Acytosteliales</taxon>
        <taxon>Cavenderiaceae</taxon>
        <taxon>Cavenderia</taxon>
    </lineage>
</organism>
<dbReference type="GeneID" id="14870060"/>
<proteinExistence type="predicted"/>
<accession>F4Q2C2</accession>
<dbReference type="Proteomes" id="UP000007797">
    <property type="component" value="Unassembled WGS sequence"/>
</dbReference>
<dbReference type="EMBL" id="GL883020">
    <property type="protein sequence ID" value="EGG18142.1"/>
    <property type="molecule type" value="Genomic_DNA"/>
</dbReference>
<name>F4Q2C2_CACFS</name>
<gene>
    <name evidence="1" type="ORF">DFA_06809</name>
</gene>
<dbReference type="AlphaFoldDB" id="F4Q2C2"/>
<dbReference type="OrthoDB" id="434830at2759"/>
<dbReference type="PANTHER" id="PTHR46586:SF3">
    <property type="entry name" value="ANKYRIN REPEAT-CONTAINING PROTEIN"/>
    <property type="match status" value="1"/>
</dbReference>
<dbReference type="PANTHER" id="PTHR46586">
    <property type="entry name" value="ANKYRIN REPEAT-CONTAINING PROTEIN"/>
    <property type="match status" value="1"/>
</dbReference>
<keyword evidence="2" id="KW-1185">Reference proteome</keyword>
<sequence length="765" mass="87233">MNERNNTIIIFKVIRSKVLWRHILSFLPTLTTCTHIQTKYKDLSYKSISYLTYRNCSCTSTSTSDIISSNNINSSDVLGGGGGRINQKERIEQQQRSFNQIFKYKLLEVDDDQKCHFIVYFRALPVLLRNCRDVVILKRLYTQYPYYFGLPLVRGHIELGQLDLTSSLGSLGDCKDSKSWVVDNVAASNSLDCLLYTIRSIGIVPTNQTLDMACEYGSLKVLDYLHNSYPLLKLDRGFELASLNGHLDVVRFLLDKRTEMYTSKSLLAASRNKDKSTNMAIATLLFDNIERRCSDYSSGPLPEFTGGLVDSAVLSASVEMVELYYTRLGRGAITRLALDQAAELGYLDIVMYLDGVGAPASTDAMEYGAKNGHLDIITYLFEKRSEGCTKGAMQKAAAGGFLNIVQFLHTHEDAVLGHSGRTFEPALECAATSGVMQVVQFMHQIRNEQKVMLTPVRIIQQAKSDYVNVIKYLFENGIVKPIKKVNDHHQYQEIIEAVLDQDNLELYRYIVELYNIDTHLTQPKDKEGEEEEKIDTFTPFWKSLLHHCRRHEHPHGNIRLWLLKTNKDNLSPRHYATLLNHAELCLLQVTESINELVELALSNGSVKCFKYLQENCQLQDQINPSNKERIIDFSSCSSSLDLVQYCYLNYRGGEHIDGIQIVARVRSYFFQTIKNGDFEIIKFLIDNHIHLPLPLVEELYGSHEPRVAWETPFSLIDCAAMSKHYEVLLLIIQTYPTVCPTKIAFRQLKIELAQYTLKLKIVLKN</sequence>
<evidence type="ECO:0008006" key="3">
    <source>
        <dbReference type="Google" id="ProtNLM"/>
    </source>
</evidence>
<dbReference type="SUPFAM" id="SSF140860">
    <property type="entry name" value="Pseudo ankyrin repeat-like"/>
    <property type="match status" value="1"/>
</dbReference>
<dbReference type="RefSeq" id="XP_004366183.1">
    <property type="nucleotide sequence ID" value="XM_004366126.1"/>
</dbReference>
<dbReference type="InterPro" id="IPR052050">
    <property type="entry name" value="SecEffector_AnkRepeat"/>
</dbReference>